<dbReference type="RefSeq" id="WP_336204299.1">
    <property type="nucleotide sequence ID" value="NZ_JBANEI010000033.1"/>
</dbReference>
<dbReference type="Proteomes" id="UP001306592">
    <property type="component" value="Unassembled WGS sequence"/>
</dbReference>
<evidence type="ECO:0000313" key="1">
    <source>
        <dbReference type="EMBL" id="MEI2684550.1"/>
    </source>
</evidence>
<evidence type="ECO:0008006" key="3">
    <source>
        <dbReference type="Google" id="ProtNLM"/>
    </source>
</evidence>
<gene>
    <name evidence="1" type="ORF">V8N49_23335</name>
</gene>
<comment type="caution">
    <text evidence="1">The sequence shown here is derived from an EMBL/GenBank/DDBJ whole genome shotgun (WGS) entry which is preliminary data.</text>
</comment>
<accession>A0ABU8DP57</accession>
<name>A0ABU8DP57_ERWAP</name>
<evidence type="ECO:0000313" key="2">
    <source>
        <dbReference type="Proteomes" id="UP001306592"/>
    </source>
</evidence>
<dbReference type="EMBL" id="JBANEI010000033">
    <property type="protein sequence ID" value="MEI2684550.1"/>
    <property type="molecule type" value="Genomic_DNA"/>
</dbReference>
<organism evidence="1 2">
    <name type="scientific">Erwinia aphidicola</name>
    <dbReference type="NCBI Taxonomy" id="68334"/>
    <lineage>
        <taxon>Bacteria</taxon>
        <taxon>Pseudomonadati</taxon>
        <taxon>Pseudomonadota</taxon>
        <taxon>Gammaproteobacteria</taxon>
        <taxon>Enterobacterales</taxon>
        <taxon>Erwiniaceae</taxon>
        <taxon>Erwinia</taxon>
    </lineage>
</organism>
<keyword evidence="2" id="KW-1185">Reference proteome</keyword>
<sequence length="138" mass="15348">MYIHLDVFAGMLNVRQRELLHAVRSTGELEGLLLPARHQVRGAAVMFDQTEAVEFAARWHAREPEAASPASGENLVPLEAFARRLDIPPLALWLAVSSSRRLRGLRVPAALKKGGQMHFEPAAVEKFVTGYHNVDENE</sequence>
<reference evidence="1 2" key="1">
    <citation type="submission" date="2024-02" db="EMBL/GenBank/DDBJ databases">
        <title>First report Erwinia aphidicola in onion in Chile.</title>
        <authorList>
            <person name="Valenzuela M."/>
            <person name="Pena M."/>
            <person name="Dutta B."/>
        </authorList>
    </citation>
    <scope>NUCLEOTIDE SEQUENCE [LARGE SCALE GENOMIC DNA]</scope>
    <source>
        <strain evidence="1 2">QCJ3A</strain>
    </source>
</reference>
<proteinExistence type="predicted"/>
<protein>
    <recommendedName>
        <fullName evidence="3">Excisionase family DNA binding protein</fullName>
    </recommendedName>
</protein>